<feature type="compositionally biased region" description="Polar residues" evidence="1">
    <location>
        <begin position="1"/>
        <end position="14"/>
    </location>
</feature>
<dbReference type="Pfam" id="PF03004">
    <property type="entry name" value="Transposase_24"/>
    <property type="match status" value="1"/>
</dbReference>
<gene>
    <name evidence="2" type="ORF">AARE701A_LOCUS19269</name>
</gene>
<dbReference type="InterPro" id="IPR004252">
    <property type="entry name" value="Probable_transposase_24"/>
</dbReference>
<feature type="region of interest" description="Disordered" evidence="1">
    <location>
        <begin position="227"/>
        <end position="265"/>
    </location>
</feature>
<evidence type="ECO:0008006" key="4">
    <source>
        <dbReference type="Google" id="ProtNLM"/>
    </source>
</evidence>
<sequence>MSWNDYSRFLSTQPNPAPPVRRGSSSQGTSPVVQNVGARTAASPQTSHSQNDGADGSTPPPTNPNSPLQPSNSATQSATTRLNNLTIEELLESPGRQSLTRLDPNRPPGTLWFDIDGSVAATVRSIFERDFKEPHANWTQTPEPVINRWFETFAQMYNWDRSINQRVRDEFEDKLKDRMSDQVSRWKAKWKNIGDEACPKWIDPTVWAGLVRFWRDPRSERKSINSRNARYHDPDGTGIHKHRSGQTSYKARARKHSEKTGDSTPDLLAVLEQTHRKPDGSFVDGKSEELFKEVSSRIEEQESQLFSGDNMESSASGGLSVHAKNKIYAEVAPRKKGRLYGAGSLQQEASSANTGPSSEDPVVLSQKLALAQACIATQAERMHSYDAYFEYLAEKDPEFAAKFKQGNQTATTAAIGTEGTETGTGATGASTETGTGATGAAIGSSSPSAAF</sequence>
<feature type="region of interest" description="Disordered" evidence="1">
    <location>
        <begin position="413"/>
        <end position="451"/>
    </location>
</feature>
<protein>
    <recommendedName>
        <fullName evidence="4">En/Spm-like transposon protein</fullName>
    </recommendedName>
</protein>
<dbReference type="Proteomes" id="UP000682877">
    <property type="component" value="Chromosome 7"/>
</dbReference>
<reference evidence="2" key="1">
    <citation type="submission" date="2021-01" db="EMBL/GenBank/DDBJ databases">
        <authorList>
            <person name="Bezrukov I."/>
        </authorList>
    </citation>
    <scope>NUCLEOTIDE SEQUENCE</scope>
</reference>
<accession>A0A8S2B1Z0</accession>
<dbReference type="AlphaFoldDB" id="A0A8S2B1Z0"/>
<feature type="compositionally biased region" description="Polar residues" evidence="1">
    <location>
        <begin position="42"/>
        <end position="52"/>
    </location>
</feature>
<evidence type="ECO:0000313" key="2">
    <source>
        <dbReference type="EMBL" id="CAE6193051.1"/>
    </source>
</evidence>
<proteinExistence type="predicted"/>
<feature type="region of interest" description="Disordered" evidence="1">
    <location>
        <begin position="1"/>
        <end position="78"/>
    </location>
</feature>
<feature type="compositionally biased region" description="Polar residues" evidence="1">
    <location>
        <begin position="23"/>
        <end position="33"/>
    </location>
</feature>
<keyword evidence="3" id="KW-1185">Reference proteome</keyword>
<name>A0A8S2B1Z0_ARAAE</name>
<organism evidence="2 3">
    <name type="scientific">Arabidopsis arenosa</name>
    <name type="common">Sand rock-cress</name>
    <name type="synonym">Cardaminopsis arenosa</name>
    <dbReference type="NCBI Taxonomy" id="38785"/>
    <lineage>
        <taxon>Eukaryota</taxon>
        <taxon>Viridiplantae</taxon>
        <taxon>Streptophyta</taxon>
        <taxon>Embryophyta</taxon>
        <taxon>Tracheophyta</taxon>
        <taxon>Spermatophyta</taxon>
        <taxon>Magnoliopsida</taxon>
        <taxon>eudicotyledons</taxon>
        <taxon>Gunneridae</taxon>
        <taxon>Pentapetalae</taxon>
        <taxon>rosids</taxon>
        <taxon>malvids</taxon>
        <taxon>Brassicales</taxon>
        <taxon>Brassicaceae</taxon>
        <taxon>Camelineae</taxon>
        <taxon>Arabidopsis</taxon>
    </lineage>
</organism>
<dbReference type="EMBL" id="LR999457">
    <property type="protein sequence ID" value="CAE6193051.1"/>
    <property type="molecule type" value="Genomic_DNA"/>
</dbReference>
<evidence type="ECO:0000256" key="1">
    <source>
        <dbReference type="SAM" id="MobiDB-lite"/>
    </source>
</evidence>
<evidence type="ECO:0000313" key="3">
    <source>
        <dbReference type="Proteomes" id="UP000682877"/>
    </source>
</evidence>